<organism evidence="3 5">
    <name type="scientific">Chitinophaga sancti</name>
    <dbReference type="NCBI Taxonomy" id="1004"/>
    <lineage>
        <taxon>Bacteria</taxon>
        <taxon>Pseudomonadati</taxon>
        <taxon>Bacteroidota</taxon>
        <taxon>Chitinophagia</taxon>
        <taxon>Chitinophagales</taxon>
        <taxon>Chitinophagaceae</taxon>
        <taxon>Chitinophaga</taxon>
    </lineage>
</organism>
<dbReference type="EMBL" id="CP140154">
    <property type="protein sequence ID" value="WQG87807.1"/>
    <property type="molecule type" value="Genomic_DNA"/>
</dbReference>
<dbReference type="Proteomes" id="UP001326715">
    <property type="component" value="Chromosome"/>
</dbReference>
<dbReference type="AlphaFoldDB" id="A0A1K1SN82"/>
<reference evidence="3 5" key="1">
    <citation type="submission" date="2016-11" db="EMBL/GenBank/DDBJ databases">
        <authorList>
            <person name="Jaros S."/>
            <person name="Januszkiewicz K."/>
            <person name="Wedrychowicz H."/>
        </authorList>
    </citation>
    <scope>NUCLEOTIDE SEQUENCE [LARGE SCALE GENOMIC DNA]</scope>
    <source>
        <strain evidence="3 5">DSM 784</strain>
    </source>
</reference>
<sequence length="40" mass="4248">MKKGFLIGLFAFAVISPNANARPGKLMDKAKPGASKTKDK</sequence>
<feature type="compositionally biased region" description="Basic and acidic residues" evidence="1">
    <location>
        <begin position="25"/>
        <end position="40"/>
    </location>
</feature>
<protein>
    <submittedName>
        <fullName evidence="3">Uncharacterized protein</fullName>
    </submittedName>
</protein>
<gene>
    <name evidence="3" type="ORF">SAMN05661012_05784</name>
    <name evidence="4" type="ORF">SR876_23035</name>
</gene>
<reference evidence="4 6" key="2">
    <citation type="submission" date="2023-11" db="EMBL/GenBank/DDBJ databases">
        <title>MicrobeMod: A computational toolkit for identifying prokaryotic methylation and restriction-modification with nanopore sequencing.</title>
        <authorList>
            <person name="Crits-Christoph A."/>
            <person name="Kang S.C."/>
            <person name="Lee H."/>
            <person name="Ostrov N."/>
        </authorList>
    </citation>
    <scope>NUCLEOTIDE SEQUENCE [LARGE SCALE GENOMIC DNA]</scope>
    <source>
        <strain evidence="4 6">ATCC 23090</strain>
    </source>
</reference>
<accession>A0A1K1SN82</accession>
<dbReference type="RefSeq" id="WP_262487782.1">
    <property type="nucleotide sequence ID" value="NZ_CP139972.1"/>
</dbReference>
<dbReference type="STRING" id="1004.SAMN05661012_05784"/>
<evidence type="ECO:0000313" key="3">
    <source>
        <dbReference type="EMBL" id="SFW85777.1"/>
    </source>
</evidence>
<feature type="chain" id="PRO_5012227800" evidence="2">
    <location>
        <begin position="22"/>
        <end position="40"/>
    </location>
</feature>
<evidence type="ECO:0000313" key="6">
    <source>
        <dbReference type="Proteomes" id="UP001326715"/>
    </source>
</evidence>
<keyword evidence="6" id="KW-1185">Reference proteome</keyword>
<feature type="region of interest" description="Disordered" evidence="1">
    <location>
        <begin position="20"/>
        <end position="40"/>
    </location>
</feature>
<evidence type="ECO:0000256" key="1">
    <source>
        <dbReference type="SAM" id="MobiDB-lite"/>
    </source>
</evidence>
<proteinExistence type="predicted"/>
<dbReference type="Proteomes" id="UP000183788">
    <property type="component" value="Unassembled WGS sequence"/>
</dbReference>
<evidence type="ECO:0000313" key="5">
    <source>
        <dbReference type="Proteomes" id="UP000183788"/>
    </source>
</evidence>
<feature type="signal peptide" evidence="2">
    <location>
        <begin position="1"/>
        <end position="21"/>
    </location>
</feature>
<dbReference type="EMBL" id="FPIZ01000027">
    <property type="protein sequence ID" value="SFW85777.1"/>
    <property type="molecule type" value="Genomic_DNA"/>
</dbReference>
<evidence type="ECO:0000313" key="4">
    <source>
        <dbReference type="EMBL" id="WQG87807.1"/>
    </source>
</evidence>
<name>A0A1K1SN82_9BACT</name>
<keyword evidence="2" id="KW-0732">Signal</keyword>
<evidence type="ECO:0000256" key="2">
    <source>
        <dbReference type="SAM" id="SignalP"/>
    </source>
</evidence>